<evidence type="ECO:0000313" key="7">
    <source>
        <dbReference type="EMBL" id="KAF5856407.1"/>
    </source>
</evidence>
<dbReference type="PROSITE" id="PS51387">
    <property type="entry name" value="FAD_PCMH"/>
    <property type="match status" value="1"/>
</dbReference>
<proteinExistence type="inferred from homology"/>
<organism evidence="7 8">
    <name type="scientific">Petromyces alliaceus</name>
    <name type="common">Aspergillus alliaceus</name>
    <dbReference type="NCBI Taxonomy" id="209559"/>
    <lineage>
        <taxon>Eukaryota</taxon>
        <taxon>Fungi</taxon>
        <taxon>Dikarya</taxon>
        <taxon>Ascomycota</taxon>
        <taxon>Pezizomycotina</taxon>
        <taxon>Eurotiomycetes</taxon>
        <taxon>Eurotiomycetidae</taxon>
        <taxon>Eurotiales</taxon>
        <taxon>Aspergillaceae</taxon>
        <taxon>Aspergillus</taxon>
        <taxon>Aspergillus subgen. Circumdati</taxon>
    </lineage>
</organism>
<dbReference type="InterPro" id="IPR016166">
    <property type="entry name" value="FAD-bd_PCMH"/>
</dbReference>
<dbReference type="Proteomes" id="UP000541154">
    <property type="component" value="Unassembled WGS sequence"/>
</dbReference>
<evidence type="ECO:0000256" key="5">
    <source>
        <dbReference type="SAM" id="MobiDB-lite"/>
    </source>
</evidence>
<dbReference type="PANTHER" id="PTHR42973:SF22">
    <property type="entry name" value="FAD-BINDING PCMH-TYPE DOMAIN-CONTAINING PROTEIN-RELATED"/>
    <property type="match status" value="1"/>
</dbReference>
<comment type="similarity">
    <text evidence="1">Belongs to the oxygen-dependent FAD-linked oxidoreductase family.</text>
</comment>
<dbReference type="GO" id="GO:0016491">
    <property type="term" value="F:oxidoreductase activity"/>
    <property type="evidence" value="ECO:0007669"/>
    <property type="project" value="UniProtKB-KW"/>
</dbReference>
<dbReference type="Pfam" id="PF01565">
    <property type="entry name" value="FAD_binding_4"/>
    <property type="match status" value="1"/>
</dbReference>
<evidence type="ECO:0000256" key="2">
    <source>
        <dbReference type="ARBA" id="ARBA00022630"/>
    </source>
</evidence>
<comment type="caution">
    <text evidence="7">The sequence shown here is derived from an EMBL/GenBank/DDBJ whole genome shotgun (WGS) entry which is preliminary data.</text>
</comment>
<dbReference type="InterPro" id="IPR016169">
    <property type="entry name" value="FAD-bd_PCMH_sub2"/>
</dbReference>
<keyword evidence="4" id="KW-0560">Oxidoreductase</keyword>
<dbReference type="PANTHER" id="PTHR42973">
    <property type="entry name" value="BINDING OXIDOREDUCTASE, PUTATIVE (AFU_ORTHOLOGUE AFUA_1G17690)-RELATED"/>
    <property type="match status" value="1"/>
</dbReference>
<dbReference type="InterPro" id="IPR006094">
    <property type="entry name" value="Oxid_FAD_bind_N"/>
</dbReference>
<name>A0A8H5ZW93_PETAA</name>
<dbReference type="SUPFAM" id="SSF56176">
    <property type="entry name" value="FAD-binding/transporter-associated domain-like"/>
    <property type="match status" value="1"/>
</dbReference>
<keyword evidence="8" id="KW-1185">Reference proteome</keyword>
<feature type="region of interest" description="Disordered" evidence="5">
    <location>
        <begin position="1"/>
        <end position="64"/>
    </location>
</feature>
<dbReference type="EMBL" id="SPNV01000321">
    <property type="protein sequence ID" value="KAF5856407.1"/>
    <property type="molecule type" value="Genomic_DNA"/>
</dbReference>
<protein>
    <recommendedName>
        <fullName evidence="6">FAD-binding PCMH-type domain-containing protein</fullName>
    </recommendedName>
</protein>
<reference evidence="7 8" key="1">
    <citation type="submission" date="2019-04" db="EMBL/GenBank/DDBJ databases">
        <title>Aspergillus burnettii sp. nov., novel species from soil in southeast Queensland.</title>
        <authorList>
            <person name="Gilchrist C.L.M."/>
            <person name="Pitt J.I."/>
            <person name="Lange L."/>
            <person name="Lacey H.J."/>
            <person name="Vuong D."/>
            <person name="Midgley D.J."/>
            <person name="Greenfield P."/>
            <person name="Bradbury M."/>
            <person name="Lacey E."/>
            <person name="Busk P.K."/>
            <person name="Pilgaard B."/>
            <person name="Chooi Y.H."/>
            <person name="Piggott A.M."/>
        </authorList>
    </citation>
    <scope>NUCLEOTIDE SEQUENCE [LARGE SCALE GENOMIC DNA]</scope>
    <source>
        <strain evidence="7 8">FRR 5400</strain>
    </source>
</reference>
<feature type="domain" description="FAD-binding PCMH-type" evidence="6">
    <location>
        <begin position="50"/>
        <end position="223"/>
    </location>
</feature>
<evidence type="ECO:0000313" key="8">
    <source>
        <dbReference type="Proteomes" id="UP000541154"/>
    </source>
</evidence>
<gene>
    <name evidence="7" type="ORF">ETB97_007430</name>
</gene>
<dbReference type="AlphaFoldDB" id="A0A8H5ZW93"/>
<dbReference type="GO" id="GO:0071949">
    <property type="term" value="F:FAD binding"/>
    <property type="evidence" value="ECO:0007669"/>
    <property type="project" value="InterPro"/>
</dbReference>
<evidence type="ECO:0000259" key="6">
    <source>
        <dbReference type="PROSITE" id="PS51387"/>
    </source>
</evidence>
<accession>A0A8H5ZW93</accession>
<keyword evidence="3" id="KW-0274">FAD</keyword>
<evidence type="ECO:0000256" key="3">
    <source>
        <dbReference type="ARBA" id="ARBA00022827"/>
    </source>
</evidence>
<keyword evidence="2" id="KW-0285">Flavoprotein</keyword>
<sequence>MLGSQANAVSRSHEPQTPAPAPVHPLRAPSLLPRNTDLPSLAGQLLHPTKRPPPTLLHPHPNKPEEISTALTTLTSIPNCPIAIRSGGHAYTPGASNIASGITVSLQNLNSITVSPDHTIASIGAGATWGEVYAHLDPLNLSVSGGRAAQVGVGGLTTGGGISYFSPRYGWTCDSAVNFEVVLANGTIVNANEDENAELLFALRGGSNNFGVVTRVDMKAFEQGPVWGGSVYHDVSTVDEQVKAFVDLNSAEEYDEYASLITSFGFAGGKGAAVVNSLEYTRAEENPEVFRGFMEIPRVHSTMRIAGMHEIAVEQGSFSPDGNRQLGVVTTHGSTVSMLKAVYQRWNASLAAVQDVPGIVWSISLEPLPPAIYARGSSTNAMGLDDISGSLVVTLLSATWSDEVDDAKVEKAARELFENIEDDACKLDVYESFVYLNYAAPWQDPIASYKSKSIENLKRVSQDVDPKGVFRVNVPGGFKLPD</sequence>
<dbReference type="Gene3D" id="3.30.465.10">
    <property type="match status" value="1"/>
</dbReference>
<dbReference type="InterPro" id="IPR036318">
    <property type="entry name" value="FAD-bd_PCMH-like_sf"/>
</dbReference>
<evidence type="ECO:0000256" key="4">
    <source>
        <dbReference type="ARBA" id="ARBA00023002"/>
    </source>
</evidence>
<dbReference type="InterPro" id="IPR050416">
    <property type="entry name" value="FAD-linked_Oxidoreductase"/>
</dbReference>
<feature type="compositionally biased region" description="Polar residues" evidence="5">
    <location>
        <begin position="1"/>
        <end position="10"/>
    </location>
</feature>
<evidence type="ECO:0000256" key="1">
    <source>
        <dbReference type="ARBA" id="ARBA00005466"/>
    </source>
</evidence>